<comment type="caution">
    <text evidence="3">The sequence shown here is derived from an EMBL/GenBank/DDBJ whole genome shotgun (WGS) entry which is preliminary data.</text>
</comment>
<dbReference type="InterPro" id="IPR008491">
    <property type="entry name" value="CDK5RAP3"/>
</dbReference>
<feature type="non-terminal residue" evidence="3">
    <location>
        <position position="253"/>
    </location>
</feature>
<dbReference type="GO" id="GO:0007346">
    <property type="term" value="P:regulation of mitotic cell cycle"/>
    <property type="evidence" value="ECO:0007669"/>
    <property type="project" value="TreeGrafter"/>
</dbReference>
<dbReference type="PANTHER" id="PTHR14894">
    <property type="entry name" value="CDK5 REGULATORY SUBUNIT-ASSOCIATED PROTEIN 3"/>
    <property type="match status" value="1"/>
</dbReference>
<dbReference type="GO" id="GO:0012505">
    <property type="term" value="C:endomembrane system"/>
    <property type="evidence" value="ECO:0007669"/>
    <property type="project" value="TreeGrafter"/>
</dbReference>
<keyword evidence="4" id="KW-1185">Reference proteome</keyword>
<dbReference type="OrthoDB" id="340432at2759"/>
<evidence type="ECO:0000256" key="2">
    <source>
        <dbReference type="SAM" id="MobiDB-lite"/>
    </source>
</evidence>
<sequence>EDVRRELLALVRDLPSLLSGVGAAASALSGAIELYQACVEFVCESPAELVLPLLRHVGTRGNTTVYEWRTGLQPRRVERPRAGEAPEQPQEDTVPPTPPVLGRPRPALLPGTRGSGCLSPGFHGGVSPRGGYDQTVQAMEPPPLPHSPPAHPPVPEGVACGPDALTILENSETRSQFIDELMELELFLAQRLVEMEEEADVVAISQFQLAPPVLQGQTSAHVGSLLGSTRALLGQLCSRRMQHLFIILASPRS</sequence>
<dbReference type="PANTHER" id="PTHR14894:SF0">
    <property type="entry name" value="CDK5 REGULATORY SUBUNIT-ASSOCIATED PROTEIN 3"/>
    <property type="match status" value="1"/>
</dbReference>
<feature type="region of interest" description="Disordered" evidence="2">
    <location>
        <begin position="71"/>
        <end position="136"/>
    </location>
</feature>
<dbReference type="AlphaFoldDB" id="A0A7L0UKW3"/>
<feature type="non-terminal residue" evidence="3">
    <location>
        <position position="1"/>
    </location>
</feature>
<comment type="similarity">
    <text evidence="1">Belongs to the CDK5RAP3 family.</text>
</comment>
<protein>
    <submittedName>
        <fullName evidence="3">CK5P3 protein</fullName>
    </submittedName>
</protein>
<accession>A0A7L0UKW3</accession>
<gene>
    <name evidence="3" type="primary">Cdk5rap3</name>
    <name evidence="3" type="ORF">CHOACU_R05510</name>
</gene>
<dbReference type="Proteomes" id="UP000568556">
    <property type="component" value="Unassembled WGS sequence"/>
</dbReference>
<evidence type="ECO:0000313" key="4">
    <source>
        <dbReference type="Proteomes" id="UP000568556"/>
    </source>
</evidence>
<evidence type="ECO:0000313" key="3">
    <source>
        <dbReference type="EMBL" id="NXL67479.1"/>
    </source>
</evidence>
<feature type="compositionally biased region" description="Basic and acidic residues" evidence="2">
    <location>
        <begin position="75"/>
        <end position="84"/>
    </location>
</feature>
<evidence type="ECO:0000256" key="1">
    <source>
        <dbReference type="ARBA" id="ARBA00007478"/>
    </source>
</evidence>
<proteinExistence type="inferred from homology"/>
<reference evidence="3 4" key="1">
    <citation type="submission" date="2019-09" db="EMBL/GenBank/DDBJ databases">
        <title>Bird 10,000 Genomes (B10K) Project - Family phase.</title>
        <authorList>
            <person name="Zhang G."/>
        </authorList>
    </citation>
    <scope>NUCLEOTIDE SEQUENCE [LARGE SCALE GENOMIC DNA]</scope>
    <source>
        <strain evidence="3">B10K-DU-008-62</strain>
        <tissue evidence="3">Mixed tissue sample</tissue>
    </source>
</reference>
<dbReference type="EMBL" id="VXAQ01002319">
    <property type="protein sequence ID" value="NXL67479.1"/>
    <property type="molecule type" value="Genomic_DNA"/>
</dbReference>
<organism evidence="3 4">
    <name type="scientific">Chordeiles acutipennis</name>
    <name type="common">Lesser nighthawk</name>
    <name type="synonym">Caprimulgus acutipennis</name>
    <dbReference type="NCBI Taxonomy" id="118183"/>
    <lineage>
        <taxon>Eukaryota</taxon>
        <taxon>Metazoa</taxon>
        <taxon>Chordata</taxon>
        <taxon>Craniata</taxon>
        <taxon>Vertebrata</taxon>
        <taxon>Euteleostomi</taxon>
        <taxon>Archelosauria</taxon>
        <taxon>Archosauria</taxon>
        <taxon>Dinosauria</taxon>
        <taxon>Saurischia</taxon>
        <taxon>Theropoda</taxon>
        <taxon>Coelurosauria</taxon>
        <taxon>Aves</taxon>
        <taxon>Neognathae</taxon>
        <taxon>Neoaves</taxon>
        <taxon>Strisores</taxon>
        <taxon>Caprimulgiformes</taxon>
        <taxon>Caprimulgidae</taxon>
        <taxon>Chordeilinae</taxon>
        <taxon>Chordeiles</taxon>
    </lineage>
</organism>
<name>A0A7L0UKW3_CHOAC</name>
<dbReference type="Pfam" id="PF05600">
    <property type="entry name" value="CDK5RAP3"/>
    <property type="match status" value="2"/>
</dbReference>